<reference evidence="2 3" key="1">
    <citation type="submission" date="2023-04" db="EMBL/GenBank/DDBJ databases">
        <authorList>
            <person name="Hsu D."/>
        </authorList>
    </citation>
    <scope>NUCLEOTIDE SEQUENCE [LARGE SCALE GENOMIC DNA]</scope>
    <source>
        <strain evidence="2 3">MK1</strain>
    </source>
</reference>
<dbReference type="PANTHER" id="PTHR48413">
    <property type="match status" value="1"/>
</dbReference>
<accession>A0AAU0UJS1</accession>
<name>A0AAU0UJS1_9FIRM</name>
<dbReference type="InterPro" id="IPR013785">
    <property type="entry name" value="Aldolase_TIM"/>
</dbReference>
<dbReference type="SUPFAM" id="SSF102110">
    <property type="entry name" value="(2r)-phospho-3-sulfolactate synthase ComA"/>
    <property type="match status" value="1"/>
</dbReference>
<dbReference type="InterPro" id="IPR036112">
    <property type="entry name" value="ComA_synth_sf"/>
</dbReference>
<evidence type="ECO:0000313" key="3">
    <source>
        <dbReference type="Proteomes" id="UP001329915"/>
    </source>
</evidence>
<dbReference type="EMBL" id="CP121694">
    <property type="protein sequence ID" value="WRO20627.1"/>
    <property type="molecule type" value="Genomic_DNA"/>
</dbReference>
<comment type="similarity">
    <text evidence="1">Belongs to the phosphosulfolactate synthase family.</text>
</comment>
<evidence type="ECO:0000313" key="2">
    <source>
        <dbReference type="EMBL" id="WRO20627.1"/>
    </source>
</evidence>
<dbReference type="AlphaFoldDB" id="A0AAU0UJS1"/>
<dbReference type="RefSeq" id="WP_366923516.1">
    <property type="nucleotide sequence ID" value="NZ_CP121694.1"/>
</dbReference>
<organism evidence="2 3">
    <name type="scientific">Metallumcola ferriviriculae</name>
    <dbReference type="NCBI Taxonomy" id="3039180"/>
    <lineage>
        <taxon>Bacteria</taxon>
        <taxon>Bacillati</taxon>
        <taxon>Bacillota</taxon>
        <taxon>Clostridia</taxon>
        <taxon>Neomoorellales</taxon>
        <taxon>Desulfitibacteraceae</taxon>
        <taxon>Metallumcola</taxon>
    </lineage>
</organism>
<dbReference type="InterPro" id="IPR003830">
    <property type="entry name" value="ComA_synth"/>
</dbReference>
<dbReference type="Gene3D" id="3.20.20.70">
    <property type="entry name" value="Aldolase class I"/>
    <property type="match status" value="1"/>
</dbReference>
<proteinExistence type="inferred from homology"/>
<keyword evidence="3" id="KW-1185">Reference proteome</keyword>
<protein>
    <submittedName>
        <fullName evidence="2">Phosphosulfolactate synthase</fullName>
    </submittedName>
</protein>
<dbReference type="KEGG" id="dbc:MFMK1_000411"/>
<dbReference type="Pfam" id="PF02679">
    <property type="entry name" value="ComA"/>
    <property type="match status" value="1"/>
</dbReference>
<dbReference type="PANTHER" id="PTHR48413:SF1">
    <property type="entry name" value="PROTEIN HEAT-STRESS-ASSOCIATED 32"/>
    <property type="match status" value="1"/>
</dbReference>
<gene>
    <name evidence="2" type="ORF">MFMK1_000411</name>
</gene>
<dbReference type="Proteomes" id="UP001329915">
    <property type="component" value="Chromosome"/>
</dbReference>
<sequence>MKKFNEIKAWKELFEFPLLGRQGKPRDNGLTMIIDKGLGLTETRELLDLAADYIDSIKLGFGTSAFYSHALLAEKIRLVTSYGVDIFPGGTFLEVAVLQGKLPHFLDTAKDLGFTAVEVSDGTINMPQRFRTAAIKEALKRGFKVVAEVGKKDPRDMLETDRICEQIEKDLEDGAFKVIVEGRESGKGVVIYDSQGAIKDEDLRKLLDNIKDPDRILWEAPLKAQQQALIMQFGPNVNLGNVQPNEILALEALRVGLRGDTLRACLKAKAVLPPLFKDDENDSATAEEEVKWC</sequence>
<evidence type="ECO:0000256" key="1">
    <source>
        <dbReference type="ARBA" id="ARBA00010424"/>
    </source>
</evidence>